<reference evidence="1 2" key="1">
    <citation type="submission" date="2018-06" db="EMBL/GenBank/DDBJ databases">
        <title>Comparative genomics reveals the genomic features of Rhizophagus irregularis, R. cerebriforme, R. diaphanum and Gigaspora rosea, and their symbiotic lifestyle signature.</title>
        <authorList>
            <person name="Morin E."/>
            <person name="San Clemente H."/>
            <person name="Chen E.C.H."/>
            <person name="De La Providencia I."/>
            <person name="Hainaut M."/>
            <person name="Kuo A."/>
            <person name="Kohler A."/>
            <person name="Murat C."/>
            <person name="Tang N."/>
            <person name="Roy S."/>
            <person name="Loubradou J."/>
            <person name="Henrissat B."/>
            <person name="Grigoriev I.V."/>
            <person name="Corradi N."/>
            <person name="Roux C."/>
            <person name="Martin F.M."/>
        </authorList>
    </citation>
    <scope>NUCLEOTIDE SEQUENCE [LARGE SCALE GENOMIC DNA]</scope>
    <source>
        <strain evidence="1 2">DAOM 194757</strain>
    </source>
</reference>
<evidence type="ECO:0000313" key="1">
    <source>
        <dbReference type="EMBL" id="RIB02294.1"/>
    </source>
</evidence>
<organism evidence="1 2">
    <name type="scientific">Gigaspora rosea</name>
    <dbReference type="NCBI Taxonomy" id="44941"/>
    <lineage>
        <taxon>Eukaryota</taxon>
        <taxon>Fungi</taxon>
        <taxon>Fungi incertae sedis</taxon>
        <taxon>Mucoromycota</taxon>
        <taxon>Glomeromycotina</taxon>
        <taxon>Glomeromycetes</taxon>
        <taxon>Diversisporales</taxon>
        <taxon>Gigasporaceae</taxon>
        <taxon>Gigaspora</taxon>
    </lineage>
</organism>
<sequence>MVTAAERRVEKQEYKKNFYVDGGNLIDFNIDPSEVRIYSFDPDVNKVVWDPKKDPVEVKSRVLEGSKQIVKGLNKMT</sequence>
<dbReference type="OrthoDB" id="2305086at2759"/>
<dbReference type="Proteomes" id="UP000266673">
    <property type="component" value="Unassembled WGS sequence"/>
</dbReference>
<comment type="caution">
    <text evidence="1">The sequence shown here is derived from an EMBL/GenBank/DDBJ whole genome shotgun (WGS) entry which is preliminary data.</text>
</comment>
<name>A0A397TWP0_9GLOM</name>
<keyword evidence="2" id="KW-1185">Reference proteome</keyword>
<proteinExistence type="predicted"/>
<evidence type="ECO:0000313" key="2">
    <source>
        <dbReference type="Proteomes" id="UP000266673"/>
    </source>
</evidence>
<accession>A0A397TWP0</accession>
<dbReference type="EMBL" id="QKWP01002746">
    <property type="protein sequence ID" value="RIB02294.1"/>
    <property type="molecule type" value="Genomic_DNA"/>
</dbReference>
<protein>
    <submittedName>
        <fullName evidence="1">Uncharacterized protein</fullName>
    </submittedName>
</protein>
<gene>
    <name evidence="1" type="ORF">C2G38_2228232</name>
</gene>
<dbReference type="AlphaFoldDB" id="A0A397TWP0"/>